<accession>A0A1J6JH08</accession>
<dbReference type="OMA" id="YEPRHWG"/>
<dbReference type="Pfam" id="PF24626">
    <property type="entry name" value="SH3_Tf2-1"/>
    <property type="match status" value="1"/>
</dbReference>
<comment type="caution">
    <text evidence="3">The sequence shown here is derived from an EMBL/GenBank/DDBJ whole genome shotgun (WGS) entry which is preliminary data.</text>
</comment>
<dbReference type="EMBL" id="MJEQ01037184">
    <property type="protein sequence ID" value="OIT06257.1"/>
    <property type="molecule type" value="Genomic_DNA"/>
</dbReference>
<sequence>MSPFHALYGRAPPNIGRYIRGSSPSELVESYFVDMDEILALLKLNLIEEQTRMKKMADKHRIELEFAVGDWVFVKLKPYHQNTVRIKRIGQVAYKLGLPEVARIHPVFHVSVLKLCVGEPAQQITPLRLSNFAEPGIEPSQNLEDKDNMDDTLDKNNPT</sequence>
<feature type="domain" description="Tf2-1-like SH3-like" evidence="2">
    <location>
        <begin position="86"/>
        <end position="116"/>
    </location>
</feature>
<dbReference type="PANTHER" id="PTHR46148">
    <property type="entry name" value="CHROMO DOMAIN-CONTAINING PROTEIN"/>
    <property type="match status" value="1"/>
</dbReference>
<keyword evidence="4" id="KW-1185">Reference proteome</keyword>
<protein>
    <recommendedName>
        <fullName evidence="2">Tf2-1-like SH3-like domain-containing protein</fullName>
    </recommendedName>
</protein>
<evidence type="ECO:0000256" key="1">
    <source>
        <dbReference type="SAM" id="MobiDB-lite"/>
    </source>
</evidence>
<name>A0A1J6JH08_NICAT</name>
<evidence type="ECO:0000259" key="2">
    <source>
        <dbReference type="Pfam" id="PF24626"/>
    </source>
</evidence>
<dbReference type="PANTHER" id="PTHR46148:SF54">
    <property type="entry name" value="RETROTRANSPOSON-LIKE PROTEIN"/>
    <property type="match status" value="1"/>
</dbReference>
<dbReference type="Proteomes" id="UP000187609">
    <property type="component" value="Unassembled WGS sequence"/>
</dbReference>
<evidence type="ECO:0000313" key="4">
    <source>
        <dbReference type="Proteomes" id="UP000187609"/>
    </source>
</evidence>
<feature type="region of interest" description="Disordered" evidence="1">
    <location>
        <begin position="135"/>
        <end position="159"/>
    </location>
</feature>
<evidence type="ECO:0000313" key="3">
    <source>
        <dbReference type="EMBL" id="OIT06257.1"/>
    </source>
</evidence>
<proteinExistence type="predicted"/>
<gene>
    <name evidence="3" type="ORF">A4A49_52619</name>
</gene>
<dbReference type="AlphaFoldDB" id="A0A1J6JH08"/>
<dbReference type="InterPro" id="IPR056924">
    <property type="entry name" value="SH3_Tf2-1"/>
</dbReference>
<organism evidence="3 4">
    <name type="scientific">Nicotiana attenuata</name>
    <name type="common">Coyote tobacco</name>
    <dbReference type="NCBI Taxonomy" id="49451"/>
    <lineage>
        <taxon>Eukaryota</taxon>
        <taxon>Viridiplantae</taxon>
        <taxon>Streptophyta</taxon>
        <taxon>Embryophyta</taxon>
        <taxon>Tracheophyta</taxon>
        <taxon>Spermatophyta</taxon>
        <taxon>Magnoliopsida</taxon>
        <taxon>eudicotyledons</taxon>
        <taxon>Gunneridae</taxon>
        <taxon>Pentapetalae</taxon>
        <taxon>asterids</taxon>
        <taxon>lamiids</taxon>
        <taxon>Solanales</taxon>
        <taxon>Solanaceae</taxon>
        <taxon>Nicotianoideae</taxon>
        <taxon>Nicotianeae</taxon>
        <taxon>Nicotiana</taxon>
    </lineage>
</organism>
<reference evidence="3" key="1">
    <citation type="submission" date="2016-11" db="EMBL/GenBank/DDBJ databases">
        <title>The genome of Nicotiana attenuata.</title>
        <authorList>
            <person name="Xu S."/>
            <person name="Brockmoeller T."/>
            <person name="Gaquerel E."/>
            <person name="Navarro A."/>
            <person name="Kuhl H."/>
            <person name="Gase K."/>
            <person name="Ling Z."/>
            <person name="Zhou W."/>
            <person name="Kreitzer C."/>
            <person name="Stanke M."/>
            <person name="Tang H."/>
            <person name="Lyons E."/>
            <person name="Pandey P."/>
            <person name="Pandey S.P."/>
            <person name="Timmermann B."/>
            <person name="Baldwin I.T."/>
        </authorList>
    </citation>
    <scope>NUCLEOTIDE SEQUENCE [LARGE SCALE GENOMIC DNA]</scope>
    <source>
        <strain evidence="3">UT</strain>
    </source>
</reference>
<dbReference type="Gramene" id="OIT06257">
    <property type="protein sequence ID" value="OIT06257"/>
    <property type="gene ID" value="A4A49_52619"/>
</dbReference>